<protein>
    <recommendedName>
        <fullName evidence="17">Folylpolyglutamate synthase</fullName>
        <ecNumber evidence="17">6.3.2.17</ecNumber>
    </recommendedName>
    <alternativeName>
        <fullName evidence="17">Folylpoly-gamma-glutamate synthetase</fullName>
    </alternativeName>
    <alternativeName>
        <fullName evidence="17">Tetrahydrofolylpolyglutamate synthase</fullName>
    </alternativeName>
</protein>
<evidence type="ECO:0000256" key="10">
    <source>
        <dbReference type="ARBA" id="ARBA00022741"/>
    </source>
</evidence>
<dbReference type="InterPro" id="IPR023600">
    <property type="entry name" value="Folylpolyglutamate_synth_euk"/>
</dbReference>
<keyword evidence="6" id="KW-0963">Cytoplasm</keyword>
<evidence type="ECO:0000256" key="5">
    <source>
        <dbReference type="ARBA" id="ARBA00008276"/>
    </source>
</evidence>
<dbReference type="EC" id="6.3.2.17" evidence="17"/>
<organism evidence="18 19">
    <name type="scientific">Phyllosticta paracitricarpa</name>
    <dbReference type="NCBI Taxonomy" id="2016321"/>
    <lineage>
        <taxon>Eukaryota</taxon>
        <taxon>Fungi</taxon>
        <taxon>Dikarya</taxon>
        <taxon>Ascomycota</taxon>
        <taxon>Pezizomycotina</taxon>
        <taxon>Dothideomycetes</taxon>
        <taxon>Dothideomycetes incertae sedis</taxon>
        <taxon>Botryosphaeriales</taxon>
        <taxon>Phyllostictaceae</taxon>
        <taxon>Phyllosticta</taxon>
    </lineage>
</organism>
<keyword evidence="7 17" id="KW-0554">One-carbon metabolism</keyword>
<evidence type="ECO:0000256" key="13">
    <source>
        <dbReference type="ARBA" id="ARBA00022842"/>
    </source>
</evidence>
<dbReference type="Gene3D" id="3.90.190.20">
    <property type="entry name" value="Mur ligase, C-terminal domain"/>
    <property type="match status" value="1"/>
</dbReference>
<evidence type="ECO:0000256" key="17">
    <source>
        <dbReference type="PIRNR" id="PIRNR038895"/>
    </source>
</evidence>
<dbReference type="NCBIfam" id="TIGR01499">
    <property type="entry name" value="folC"/>
    <property type="match status" value="1"/>
</dbReference>
<dbReference type="PROSITE" id="PS01012">
    <property type="entry name" value="FOLYLPOLYGLU_SYNT_2"/>
    <property type="match status" value="1"/>
</dbReference>
<keyword evidence="13" id="KW-0460">Magnesium</keyword>
<keyword evidence="10" id="KW-0547">Nucleotide-binding</keyword>
<evidence type="ECO:0000256" key="1">
    <source>
        <dbReference type="ARBA" id="ARBA00004273"/>
    </source>
</evidence>
<evidence type="ECO:0000256" key="15">
    <source>
        <dbReference type="ARBA" id="ARBA00023136"/>
    </source>
</evidence>
<evidence type="ECO:0000256" key="2">
    <source>
        <dbReference type="ARBA" id="ARBA00004305"/>
    </source>
</evidence>
<keyword evidence="11" id="KW-0999">Mitochondrion inner membrane</keyword>
<accession>A0ABR1MZG3</accession>
<dbReference type="PANTHER" id="PTHR11136:SF5">
    <property type="entry name" value="FOLYLPOLYGLUTAMATE SYNTHASE, MITOCHONDRIAL"/>
    <property type="match status" value="1"/>
</dbReference>
<comment type="similarity">
    <text evidence="5 17">Belongs to the folylpolyglutamate synthase family.</text>
</comment>
<gene>
    <name evidence="18" type="ORF">JOL62DRAFT_583804</name>
</gene>
<evidence type="ECO:0000256" key="3">
    <source>
        <dbReference type="ARBA" id="ARBA00004496"/>
    </source>
</evidence>
<comment type="pathway">
    <text evidence="4 17">Cofactor biosynthesis; tetrahydrofolylpolyglutamate biosynthesis.</text>
</comment>
<evidence type="ECO:0000256" key="9">
    <source>
        <dbReference type="ARBA" id="ARBA00022723"/>
    </source>
</evidence>
<comment type="catalytic activity">
    <reaction evidence="16 17">
        <text>(6S)-5,6,7,8-tetrahydrofolyl-(gamma-L-Glu)(n) + L-glutamate + ATP = (6S)-5,6,7,8-tetrahydrofolyl-(gamma-L-Glu)(n+1) + ADP + phosphate + H(+)</text>
        <dbReference type="Rhea" id="RHEA:10580"/>
        <dbReference type="Rhea" id="RHEA-COMP:14738"/>
        <dbReference type="Rhea" id="RHEA-COMP:14740"/>
        <dbReference type="ChEBI" id="CHEBI:15378"/>
        <dbReference type="ChEBI" id="CHEBI:29985"/>
        <dbReference type="ChEBI" id="CHEBI:30616"/>
        <dbReference type="ChEBI" id="CHEBI:43474"/>
        <dbReference type="ChEBI" id="CHEBI:141005"/>
        <dbReference type="ChEBI" id="CHEBI:456216"/>
        <dbReference type="EC" id="6.3.2.17"/>
    </reaction>
</comment>
<comment type="subcellular location">
    <subcellularLocation>
        <location evidence="3">Cytoplasm</location>
    </subcellularLocation>
    <subcellularLocation>
        <location evidence="1">Mitochondrion inner membrane</location>
    </subcellularLocation>
    <subcellularLocation>
        <location evidence="2">Mitochondrion matrix</location>
    </subcellularLocation>
</comment>
<dbReference type="InterPro" id="IPR018109">
    <property type="entry name" value="Folylpolyglutamate_synth_CS"/>
</dbReference>
<comment type="cofactor">
    <cofactor evidence="17">
        <name>a monovalent cation</name>
        <dbReference type="ChEBI" id="CHEBI:60242"/>
    </cofactor>
    <text evidence="17">A monovalent cation.</text>
</comment>
<keyword evidence="8 17" id="KW-0436">Ligase</keyword>
<evidence type="ECO:0000256" key="16">
    <source>
        <dbReference type="ARBA" id="ARBA00047493"/>
    </source>
</evidence>
<reference evidence="18 19" key="1">
    <citation type="submission" date="2024-04" db="EMBL/GenBank/DDBJ databases">
        <title>Phyllosticta paracitricarpa is synonymous to the EU quarantine fungus P. citricarpa based on phylogenomic analyses.</title>
        <authorList>
            <consortium name="Lawrence Berkeley National Laboratory"/>
            <person name="Van ingen-buijs V.A."/>
            <person name="Van westerhoven A.C."/>
            <person name="Haridas S."/>
            <person name="Skiadas P."/>
            <person name="Martin F."/>
            <person name="Groenewald J.Z."/>
            <person name="Crous P.W."/>
            <person name="Seidl M.F."/>
        </authorList>
    </citation>
    <scope>NUCLEOTIDE SEQUENCE [LARGE SCALE GENOMIC DNA]</scope>
    <source>
        <strain evidence="18 19">CBS 141358</strain>
    </source>
</reference>
<dbReference type="EMBL" id="JBBPBF010000035">
    <property type="protein sequence ID" value="KAK7607587.1"/>
    <property type="molecule type" value="Genomic_DNA"/>
</dbReference>
<dbReference type="Proteomes" id="UP001367316">
    <property type="component" value="Unassembled WGS sequence"/>
</dbReference>
<keyword evidence="19" id="KW-1185">Reference proteome</keyword>
<evidence type="ECO:0000313" key="18">
    <source>
        <dbReference type="EMBL" id="KAK7607587.1"/>
    </source>
</evidence>
<dbReference type="SUPFAM" id="SSF53244">
    <property type="entry name" value="MurD-like peptide ligases, peptide-binding domain"/>
    <property type="match status" value="1"/>
</dbReference>
<dbReference type="InterPro" id="IPR036615">
    <property type="entry name" value="Mur_ligase_C_dom_sf"/>
</dbReference>
<name>A0ABR1MZG3_9PEZI</name>
<evidence type="ECO:0000256" key="4">
    <source>
        <dbReference type="ARBA" id="ARBA00005150"/>
    </source>
</evidence>
<evidence type="ECO:0000256" key="12">
    <source>
        <dbReference type="ARBA" id="ARBA00022840"/>
    </source>
</evidence>
<dbReference type="GO" id="GO:0016874">
    <property type="term" value="F:ligase activity"/>
    <property type="evidence" value="ECO:0007669"/>
    <property type="project" value="UniProtKB-KW"/>
</dbReference>
<keyword evidence="15" id="KW-0472">Membrane</keyword>
<evidence type="ECO:0000256" key="8">
    <source>
        <dbReference type="ARBA" id="ARBA00022598"/>
    </source>
</evidence>
<proteinExistence type="inferred from homology"/>
<dbReference type="PIRSF" id="PIRSF038895">
    <property type="entry name" value="FPGS"/>
    <property type="match status" value="1"/>
</dbReference>
<keyword evidence="9" id="KW-0479">Metal-binding</keyword>
<sequence length="554" mass="60489">MPPSCGAYFSAGPPTCNHLYDTLMLITSARLWARVARYKPRLFHTSSKMARDYNAAVTALNTLQSNFSIVDAIRKSGRGMNAQAIPEMIEWLRKAGYEPSDFNSLKPIHIAGTKGKGSTSAFVSFILAEYQKSTARPSKIGLYTSPHLKSVRERIQINNEPLSEDKFATYFFEIWDRLEEAARKEGQDPSAPGTKPVYFRFLTIMALHAYLREGVDTAVIECGVGGEYDSTNIIQAPTVAAVTSLGIDHVAMLGGTLPEIAWHKAGIFKPKSVALSAPQPEEALEVLRQRAAEKGLELQVLSTPHPELDTIRLGLSGHFQKTNASVAVAAAAAHLRAMGDDTVPHPARLHEGPLPAPFRRGLESVRWPGRCEIRREPGIAWHLDGAHTLDSIEVAARWFAEEISANSTSNTTTTTSTPRILIFNQQTRDATALARALHAALRVGLGSPSNTPFTHVVFSTNLTFRDTGYKPDLVSINTNADDVEKLAVQQGLAHTWRDMDPQADVRVVRSIEEAVGFAREVARQRGALAGDDEVKVFITGSLHLVGGALEVLDS</sequence>
<keyword evidence="14" id="KW-0496">Mitochondrion</keyword>
<dbReference type="PANTHER" id="PTHR11136">
    <property type="entry name" value="FOLYLPOLYGLUTAMATE SYNTHASE-RELATED"/>
    <property type="match status" value="1"/>
</dbReference>
<dbReference type="InterPro" id="IPR036565">
    <property type="entry name" value="Mur-like_cat_sf"/>
</dbReference>
<comment type="function">
    <text evidence="17">Catalyzes conversion of folates to polyglutamate derivatives allowing concentration of folate compounds in the cell and the intracellular retention of these cofactors, which are important substrates for most of the folate-dependent enzymes that are involved in one-carbon transfer reactions involved in purine, pyrimidine and amino acid synthesis.</text>
</comment>
<dbReference type="Gene3D" id="3.40.1190.10">
    <property type="entry name" value="Mur-like, catalytic domain"/>
    <property type="match status" value="1"/>
</dbReference>
<dbReference type="PROSITE" id="PS01011">
    <property type="entry name" value="FOLYLPOLYGLU_SYNT_1"/>
    <property type="match status" value="1"/>
</dbReference>
<comment type="caution">
    <text evidence="18">The sequence shown here is derived from an EMBL/GenBank/DDBJ whole genome shotgun (WGS) entry which is preliminary data.</text>
</comment>
<evidence type="ECO:0000256" key="7">
    <source>
        <dbReference type="ARBA" id="ARBA00022563"/>
    </source>
</evidence>
<evidence type="ECO:0000256" key="11">
    <source>
        <dbReference type="ARBA" id="ARBA00022792"/>
    </source>
</evidence>
<evidence type="ECO:0000256" key="14">
    <source>
        <dbReference type="ARBA" id="ARBA00023128"/>
    </source>
</evidence>
<evidence type="ECO:0000256" key="6">
    <source>
        <dbReference type="ARBA" id="ARBA00022490"/>
    </source>
</evidence>
<evidence type="ECO:0000313" key="19">
    <source>
        <dbReference type="Proteomes" id="UP001367316"/>
    </source>
</evidence>
<dbReference type="SUPFAM" id="SSF53623">
    <property type="entry name" value="MurD-like peptide ligases, catalytic domain"/>
    <property type="match status" value="1"/>
</dbReference>
<keyword evidence="12" id="KW-0067">ATP-binding</keyword>
<dbReference type="InterPro" id="IPR001645">
    <property type="entry name" value="Folylpolyglutamate_synth"/>
</dbReference>